<feature type="chain" id="PRO_5011743056" evidence="8">
    <location>
        <begin position="35"/>
        <end position="1083"/>
    </location>
</feature>
<dbReference type="InterPro" id="IPR023996">
    <property type="entry name" value="TonB-dep_OMP_SusC/RagA"/>
</dbReference>
<keyword evidence="11" id="KW-1185">Reference proteome</keyword>
<evidence type="ECO:0000256" key="6">
    <source>
        <dbReference type="ARBA" id="ARBA00023237"/>
    </source>
</evidence>
<evidence type="ECO:0000259" key="9">
    <source>
        <dbReference type="Pfam" id="PF07715"/>
    </source>
</evidence>
<dbReference type="InterPro" id="IPR023997">
    <property type="entry name" value="TonB-dep_OMP_SusC/RagA_CS"/>
</dbReference>
<dbReference type="FunFam" id="2.170.130.10:FF:000008">
    <property type="entry name" value="SusC/RagA family TonB-linked outer membrane protein"/>
    <property type="match status" value="1"/>
</dbReference>
<keyword evidence="4 7" id="KW-0812">Transmembrane</keyword>
<dbReference type="InterPro" id="IPR012910">
    <property type="entry name" value="Plug_dom"/>
</dbReference>
<proteinExistence type="inferred from homology"/>
<dbReference type="PROSITE" id="PS52016">
    <property type="entry name" value="TONB_DEPENDENT_REC_3"/>
    <property type="match status" value="1"/>
</dbReference>
<dbReference type="Gene3D" id="2.170.130.10">
    <property type="entry name" value="TonB-dependent receptor, plug domain"/>
    <property type="match status" value="1"/>
</dbReference>
<dbReference type="Pfam" id="PF07715">
    <property type="entry name" value="Plug"/>
    <property type="match status" value="1"/>
</dbReference>
<dbReference type="Proteomes" id="UP000199532">
    <property type="component" value="Unassembled WGS sequence"/>
</dbReference>
<sequence length="1083" mass="118557">MKRNITRKGKTLKGAMQKTVLVALALSCSLGTYANGTIETISSKSNNANLSGLKTADRTIKGKVTDKEKGEGLPGVNVVIKGTSTGTTTDGTGAYTLSVPESGAILVFSFVGYVSQELPVGSRSVLDVAIESDTKALSEVVVIGYGTARKSDLTGAVGSVKEDQLKERPSPSLNQALQGKVSGVQVNVNSGRPGGRSNIRIRGFSSINSSNNPLYVVDGVMLPQGTQNQYSSAIDYINPNDIVSVEVLKDASSTAIYGARGANGVILVTTKKGRSGEGIITYNVDVSVPTIGPKRPKTLNAQQYLDVEDLAYANIQKFDPAGWASGKYANLNPQTRRAAFSLAHPDVFTLAADGSYKPNYDTDWFKEATQNKVSQNHQLGFSGGNERTTYALSLGYRDDQGLLKESYLKRYSTRFSIDDQVKKWLKIGATLSYNNQSENLVDINDAVPRQMVEDFPFLPVRYPDGTFANNRDYPQAEGSFSSIHRLSGRKYIVNTATTLGSLYGNLTLAKGLELRSVLGINVINQEVNQSQTRTLAISEFGTASKDARKETFWSWENYLTYNKTVGIHALNVLAGISWQKTNITTTNASVRNFSTDYFGFDNLGAGATLPAVGSLEQSFAFNSYFGRVNYTLLDKYLVTFTGRADGSSKFGENHKFAFFPSAALAWKVSDEEFLKGNSIISNLKIRTSYGLTGNSEIPPYSSLSLLSSTYATIYNDTRVSGTGINRLANPDLKWEKTAQTDAGVEISFLKGRISVEADYYYRKTTDMLLDAPVPRSSGYAVIRKNIGSMQNKGFEFTLNTTNIERGDFTWNSSFNVSLNRNKVLSLATPSDIFGVGGPNFTNQTGIIRIGEPVGSFWGLTRLGTWSEAERDEAAKFTSYRNNLTMLPGDIKYKDINGDGAITDADRSIIGNGSPKAWGTFSNTVRFKSFDLTFDVQYSYGNDVMDMTLHPSEDRVSIANSYTSVLNAWTPTNQNTPVAQIRETRAGYVTNVDSHWIFDGSFLRGRNLLLGYNFPSEMTSKLKLSKLRLYVSAQNFFLLTKYPHGDPEVTPTNGDQNSNVFSQGMIWHGYPKPTTYMAGLQIAF</sequence>
<dbReference type="EMBL" id="FNXY01000010">
    <property type="protein sequence ID" value="SEJ62003.1"/>
    <property type="molecule type" value="Genomic_DNA"/>
</dbReference>
<keyword evidence="6 7" id="KW-0998">Cell outer membrane</keyword>
<dbReference type="AlphaFoldDB" id="A0A1H7A8L4"/>
<reference evidence="10 11" key="1">
    <citation type="submission" date="2016-10" db="EMBL/GenBank/DDBJ databases">
        <authorList>
            <person name="de Groot N.N."/>
        </authorList>
    </citation>
    <scope>NUCLEOTIDE SEQUENCE [LARGE SCALE GENOMIC DNA]</scope>
    <source>
        <strain evidence="10 11">DSM 19938</strain>
    </source>
</reference>
<dbReference type="Gene3D" id="2.40.170.20">
    <property type="entry name" value="TonB-dependent receptor, beta-barrel domain"/>
    <property type="match status" value="1"/>
</dbReference>
<evidence type="ECO:0000256" key="2">
    <source>
        <dbReference type="ARBA" id="ARBA00022448"/>
    </source>
</evidence>
<keyword evidence="2 7" id="KW-0813">Transport</keyword>
<evidence type="ECO:0000256" key="4">
    <source>
        <dbReference type="ARBA" id="ARBA00022692"/>
    </source>
</evidence>
<dbReference type="STRING" id="408657.SAMN04487995_5523"/>
<accession>A0A1H7A8L4</accession>
<evidence type="ECO:0000313" key="10">
    <source>
        <dbReference type="EMBL" id="SEJ62003.1"/>
    </source>
</evidence>
<dbReference type="InterPro" id="IPR039426">
    <property type="entry name" value="TonB-dep_rcpt-like"/>
</dbReference>
<dbReference type="InterPro" id="IPR037066">
    <property type="entry name" value="Plug_dom_sf"/>
</dbReference>
<evidence type="ECO:0000256" key="5">
    <source>
        <dbReference type="ARBA" id="ARBA00023136"/>
    </source>
</evidence>
<evidence type="ECO:0000256" key="7">
    <source>
        <dbReference type="PROSITE-ProRule" id="PRU01360"/>
    </source>
</evidence>
<evidence type="ECO:0000256" key="1">
    <source>
        <dbReference type="ARBA" id="ARBA00004571"/>
    </source>
</evidence>
<feature type="signal peptide" evidence="8">
    <location>
        <begin position="1"/>
        <end position="34"/>
    </location>
</feature>
<comment type="similarity">
    <text evidence="7">Belongs to the TonB-dependent receptor family.</text>
</comment>
<organism evidence="10 11">
    <name type="scientific">Dyadobacter koreensis</name>
    <dbReference type="NCBI Taxonomy" id="408657"/>
    <lineage>
        <taxon>Bacteria</taxon>
        <taxon>Pseudomonadati</taxon>
        <taxon>Bacteroidota</taxon>
        <taxon>Cytophagia</taxon>
        <taxon>Cytophagales</taxon>
        <taxon>Spirosomataceae</taxon>
        <taxon>Dyadobacter</taxon>
    </lineage>
</organism>
<dbReference type="GO" id="GO:0009279">
    <property type="term" value="C:cell outer membrane"/>
    <property type="evidence" value="ECO:0007669"/>
    <property type="project" value="UniProtKB-SubCell"/>
</dbReference>
<evidence type="ECO:0000256" key="3">
    <source>
        <dbReference type="ARBA" id="ARBA00022452"/>
    </source>
</evidence>
<comment type="subcellular location">
    <subcellularLocation>
        <location evidence="1 7">Cell outer membrane</location>
        <topology evidence="1 7">Multi-pass membrane protein</topology>
    </subcellularLocation>
</comment>
<dbReference type="InterPro" id="IPR008969">
    <property type="entry name" value="CarboxyPept-like_regulatory"/>
</dbReference>
<dbReference type="RefSeq" id="WP_229209803.1">
    <property type="nucleotide sequence ID" value="NZ_FNXY01000010.1"/>
</dbReference>
<dbReference type="NCBIfam" id="TIGR04056">
    <property type="entry name" value="OMP_RagA_SusC"/>
    <property type="match status" value="1"/>
</dbReference>
<dbReference type="SUPFAM" id="SSF49464">
    <property type="entry name" value="Carboxypeptidase regulatory domain-like"/>
    <property type="match status" value="1"/>
</dbReference>
<evidence type="ECO:0000256" key="8">
    <source>
        <dbReference type="SAM" id="SignalP"/>
    </source>
</evidence>
<keyword evidence="5 7" id="KW-0472">Membrane</keyword>
<dbReference type="NCBIfam" id="TIGR04057">
    <property type="entry name" value="SusC_RagA_signa"/>
    <property type="match status" value="1"/>
</dbReference>
<dbReference type="Gene3D" id="2.60.40.1120">
    <property type="entry name" value="Carboxypeptidase-like, regulatory domain"/>
    <property type="match status" value="1"/>
</dbReference>
<dbReference type="Pfam" id="PF13715">
    <property type="entry name" value="CarbopepD_reg_2"/>
    <property type="match status" value="1"/>
</dbReference>
<keyword evidence="3 7" id="KW-1134">Transmembrane beta strand</keyword>
<dbReference type="InterPro" id="IPR036942">
    <property type="entry name" value="Beta-barrel_TonB_sf"/>
</dbReference>
<evidence type="ECO:0000313" key="11">
    <source>
        <dbReference type="Proteomes" id="UP000199532"/>
    </source>
</evidence>
<protein>
    <submittedName>
        <fullName evidence="10">TonB-linked outer membrane protein, SusC/RagA family</fullName>
    </submittedName>
</protein>
<gene>
    <name evidence="10" type="ORF">SAMN04487995_5523</name>
</gene>
<feature type="domain" description="TonB-dependent receptor plug" evidence="9">
    <location>
        <begin position="150"/>
        <end position="265"/>
    </location>
</feature>
<name>A0A1H7A8L4_9BACT</name>
<keyword evidence="8" id="KW-0732">Signal</keyword>
<dbReference type="SUPFAM" id="SSF56935">
    <property type="entry name" value="Porins"/>
    <property type="match status" value="1"/>
</dbReference>